<dbReference type="Gene3D" id="3.30.365.10">
    <property type="entry name" value="Aldehyde oxidase/xanthine dehydrogenase, molybdopterin binding domain"/>
    <property type="match status" value="4"/>
</dbReference>
<name>A0A918V106_9ACTN</name>
<dbReference type="Gene3D" id="3.90.1170.50">
    <property type="entry name" value="Aldehyde oxidase/xanthine dehydrogenase, a/b hammerhead"/>
    <property type="match status" value="1"/>
</dbReference>
<feature type="domain" description="Aldehyde oxidase/xanthine dehydrogenase a/b hammerhead" evidence="3">
    <location>
        <begin position="20"/>
        <end position="123"/>
    </location>
</feature>
<dbReference type="SMART" id="SM01008">
    <property type="entry name" value="Ald_Xan_dh_C"/>
    <property type="match status" value="1"/>
</dbReference>
<dbReference type="InterPro" id="IPR016208">
    <property type="entry name" value="Ald_Oxase/xanthine_DH-like"/>
</dbReference>
<protein>
    <submittedName>
        <fullName evidence="4">Carbon-monoxide dehydrogenase large subunit</fullName>
    </submittedName>
</protein>
<dbReference type="Proteomes" id="UP000630936">
    <property type="component" value="Unassembled WGS sequence"/>
</dbReference>
<evidence type="ECO:0000259" key="3">
    <source>
        <dbReference type="SMART" id="SM01008"/>
    </source>
</evidence>
<evidence type="ECO:0000313" key="5">
    <source>
        <dbReference type="Proteomes" id="UP000630936"/>
    </source>
</evidence>
<organism evidence="4 5">
    <name type="scientific">Streptomyces inusitatus</name>
    <dbReference type="NCBI Taxonomy" id="68221"/>
    <lineage>
        <taxon>Bacteria</taxon>
        <taxon>Bacillati</taxon>
        <taxon>Actinomycetota</taxon>
        <taxon>Actinomycetes</taxon>
        <taxon>Kitasatosporales</taxon>
        <taxon>Streptomycetaceae</taxon>
        <taxon>Streptomyces</taxon>
    </lineage>
</organism>
<dbReference type="RefSeq" id="WP_190125627.1">
    <property type="nucleotide sequence ID" value="NZ_BMWG01000020.1"/>
</dbReference>
<dbReference type="SUPFAM" id="SSF54665">
    <property type="entry name" value="CO dehydrogenase molybdoprotein N-domain-like"/>
    <property type="match status" value="1"/>
</dbReference>
<dbReference type="PANTHER" id="PTHR11908:SF132">
    <property type="entry name" value="ALDEHYDE OXIDASE 1-RELATED"/>
    <property type="match status" value="1"/>
</dbReference>
<dbReference type="Pfam" id="PF01315">
    <property type="entry name" value="Ald_Xan_dh_C"/>
    <property type="match status" value="1"/>
</dbReference>
<dbReference type="SUPFAM" id="SSF56003">
    <property type="entry name" value="Molybdenum cofactor-binding domain"/>
    <property type="match status" value="1"/>
</dbReference>
<dbReference type="InterPro" id="IPR036856">
    <property type="entry name" value="Ald_Oxase/Xan_DH_a/b_sf"/>
</dbReference>
<keyword evidence="5" id="KW-1185">Reference proteome</keyword>
<reference evidence="4" key="1">
    <citation type="journal article" date="2014" name="Int. J. Syst. Evol. Microbiol.">
        <title>Complete genome sequence of Corynebacterium casei LMG S-19264T (=DSM 44701T), isolated from a smear-ripened cheese.</title>
        <authorList>
            <consortium name="US DOE Joint Genome Institute (JGI-PGF)"/>
            <person name="Walter F."/>
            <person name="Albersmeier A."/>
            <person name="Kalinowski J."/>
            <person name="Ruckert C."/>
        </authorList>
    </citation>
    <scope>NUCLEOTIDE SEQUENCE</scope>
    <source>
        <strain evidence="4">JCM 4988</strain>
    </source>
</reference>
<dbReference type="GO" id="GO:0005506">
    <property type="term" value="F:iron ion binding"/>
    <property type="evidence" value="ECO:0007669"/>
    <property type="project" value="InterPro"/>
</dbReference>
<keyword evidence="1" id="KW-0500">Molybdenum</keyword>
<dbReference type="InterPro" id="IPR037165">
    <property type="entry name" value="AldOxase/xan_DH_Mopterin-bd_sf"/>
</dbReference>
<evidence type="ECO:0000256" key="2">
    <source>
        <dbReference type="ARBA" id="ARBA00023002"/>
    </source>
</evidence>
<dbReference type="GO" id="GO:0016491">
    <property type="term" value="F:oxidoreductase activity"/>
    <property type="evidence" value="ECO:0007669"/>
    <property type="project" value="UniProtKB-KW"/>
</dbReference>
<keyword evidence="2" id="KW-0560">Oxidoreductase</keyword>
<evidence type="ECO:0000313" key="4">
    <source>
        <dbReference type="EMBL" id="GGZ51165.1"/>
    </source>
</evidence>
<comment type="caution">
    <text evidence="4">The sequence shown here is derived from an EMBL/GenBank/DDBJ whole genome shotgun (WGS) entry which is preliminary data.</text>
</comment>
<dbReference type="AlphaFoldDB" id="A0A918V106"/>
<dbReference type="InterPro" id="IPR000674">
    <property type="entry name" value="Ald_Oxase/Xan_DH_a/b"/>
</dbReference>
<dbReference type="EMBL" id="BMWG01000020">
    <property type="protein sequence ID" value="GGZ51165.1"/>
    <property type="molecule type" value="Genomic_DNA"/>
</dbReference>
<dbReference type="InterPro" id="IPR046867">
    <property type="entry name" value="AldOxase/xan_DH_MoCoBD2"/>
</dbReference>
<dbReference type="InterPro" id="IPR008274">
    <property type="entry name" value="AldOxase/xan_DH_MoCoBD1"/>
</dbReference>
<evidence type="ECO:0000256" key="1">
    <source>
        <dbReference type="ARBA" id="ARBA00022505"/>
    </source>
</evidence>
<accession>A0A918V106</accession>
<sequence>MAEPVVGRPHNRVDGPLKVSGRAAYGADHSYPRLVHGYAVTSTIAHGVIRAMDTSTAERSPGVIAVYTPFNAFTIHPVEGLRAPLQDTAVAHHGQIVALVVAESFEQARAAAFTVEVDYDERRPAVSLAEEEGNARPIPPVMGIPPVVTRLADGVPSITAALADSHITVSAAYTTAPQAHAAMEPYSAVVTWDDGRFTVHNGTQGVGLQVQTLAQALGVTTDDIHAVNPFVGGSFGGKYRPNAEVQLAAAAARALRRPVKVVLTREQSFTGTVIRSGTRQRVSLGAAADGTLTALSHRALAGAVADRESAELSAQRTSLAWYAVPNLEVRQTSVPLNTPDPTIMRAPGEASGSFALESAMDELAVALRMDPVRLRIKNNATVHPYSGLPFSGKHLVECYRLGAERFGWRRRGTRPRSRLDGEWYTGMGMATSVYPGFRNPATVKVGLRADGTALVSCDTADLGTGMWTVLPVVAAHSLGLPVRRVEPRLGDSELSPAGSVGGSCGVVTVGPAIMAAAHNAVAALLSLAVGEPSSPFHGLDPADLRYDSGRVSGPGRSMDFDDLLEAMGRSGVEALGTAAPGDESERYVFDSFGAQFVEVRVNRWTGEIRVSRALGVMDAGRIVNPKTARSQIVGGMIWGISAALHEGLHLDASGHLVNADLANYLIPVNADVPEVDVHFLDHPDTRFNPLGSRGIGELGIVGTAAAVANAVHNATGIRLRELPMTLEHVLAGLD</sequence>
<gene>
    <name evidence="4" type="ORF">GCM10010387_51930</name>
</gene>
<dbReference type="PANTHER" id="PTHR11908">
    <property type="entry name" value="XANTHINE DEHYDROGENASE"/>
    <property type="match status" value="1"/>
</dbReference>
<dbReference type="Pfam" id="PF20256">
    <property type="entry name" value="MoCoBD_2"/>
    <property type="match status" value="1"/>
</dbReference>
<dbReference type="Pfam" id="PF02738">
    <property type="entry name" value="MoCoBD_1"/>
    <property type="match status" value="1"/>
</dbReference>
<proteinExistence type="predicted"/>
<reference evidence="4" key="2">
    <citation type="submission" date="2020-09" db="EMBL/GenBank/DDBJ databases">
        <authorList>
            <person name="Sun Q."/>
            <person name="Ohkuma M."/>
        </authorList>
    </citation>
    <scope>NUCLEOTIDE SEQUENCE</scope>
    <source>
        <strain evidence="4">JCM 4988</strain>
    </source>
</reference>